<dbReference type="PANTHER" id="PTHR48177:SF1">
    <property type="entry name" value="PLASMANYLETHANOLAMINE DESATURASE 1"/>
    <property type="match status" value="1"/>
</dbReference>
<feature type="transmembrane region" description="Helical" evidence="7">
    <location>
        <begin position="100"/>
        <end position="125"/>
    </location>
</feature>
<dbReference type="GeneTree" id="ENSGT00940000163703"/>
<evidence type="ECO:0000256" key="6">
    <source>
        <dbReference type="SAM" id="MobiDB-lite"/>
    </source>
</evidence>
<keyword evidence="3 7" id="KW-0812">Transmembrane</keyword>
<evidence type="ECO:0000256" key="3">
    <source>
        <dbReference type="ARBA" id="ARBA00022692"/>
    </source>
</evidence>
<dbReference type="Proteomes" id="UP000472277">
    <property type="component" value="Chromosome 7"/>
</dbReference>
<evidence type="ECO:0000256" key="1">
    <source>
        <dbReference type="ARBA" id="ARBA00004141"/>
    </source>
</evidence>
<dbReference type="Pfam" id="PF10520">
    <property type="entry name" value="Lipid_desat"/>
    <property type="match status" value="2"/>
</dbReference>
<evidence type="ECO:0000256" key="5">
    <source>
        <dbReference type="ARBA" id="ARBA00023136"/>
    </source>
</evidence>
<feature type="transmembrane region" description="Helical" evidence="7">
    <location>
        <begin position="193"/>
        <end position="212"/>
    </location>
</feature>
<dbReference type="InterPro" id="IPR019547">
    <property type="entry name" value="Lipid_desat"/>
</dbReference>
<reference evidence="9" key="2">
    <citation type="submission" date="2025-09" db="UniProtKB">
        <authorList>
            <consortium name="Ensembl"/>
        </authorList>
    </citation>
    <scope>IDENTIFICATION</scope>
</reference>
<dbReference type="GO" id="GO:0016020">
    <property type="term" value="C:membrane"/>
    <property type="evidence" value="ECO:0007669"/>
    <property type="project" value="UniProtKB-SubCell"/>
</dbReference>
<comment type="subcellular location">
    <subcellularLocation>
        <location evidence="1">Membrane</location>
        <topology evidence="1">Multi-pass membrane protein</topology>
    </subcellularLocation>
</comment>
<reference evidence="9" key="1">
    <citation type="submission" date="2025-08" db="UniProtKB">
        <authorList>
            <consortium name="Ensembl"/>
        </authorList>
    </citation>
    <scope>IDENTIFICATION</scope>
</reference>
<feature type="domain" description="Lipid desaturase" evidence="8">
    <location>
        <begin position="111"/>
        <end position="261"/>
    </location>
</feature>
<gene>
    <name evidence="9" type="primary">si:ch211-212o1.2</name>
</gene>
<dbReference type="OMA" id="LEPCNNL"/>
<dbReference type="Ensembl" id="ENSSTUT00000037850.1">
    <property type="protein sequence ID" value="ENSSTUP00000036217.1"/>
    <property type="gene ID" value="ENSSTUG00000015431.1"/>
</dbReference>
<dbReference type="PANTHER" id="PTHR48177">
    <property type="entry name" value="TRANSMEMBRANE PROTEIN 189"/>
    <property type="match status" value="1"/>
</dbReference>
<dbReference type="GO" id="GO:0016491">
    <property type="term" value="F:oxidoreductase activity"/>
    <property type="evidence" value="ECO:0007669"/>
    <property type="project" value="TreeGrafter"/>
</dbReference>
<keyword evidence="10" id="KW-1185">Reference proteome</keyword>
<dbReference type="InParanoid" id="A0A673YP57"/>
<dbReference type="InterPro" id="IPR052601">
    <property type="entry name" value="Plasmalogen_desaturase"/>
</dbReference>
<evidence type="ECO:0000256" key="7">
    <source>
        <dbReference type="SAM" id="Phobius"/>
    </source>
</evidence>
<proteinExistence type="inferred from homology"/>
<keyword evidence="4 7" id="KW-1133">Transmembrane helix</keyword>
<evidence type="ECO:0000313" key="9">
    <source>
        <dbReference type="Ensembl" id="ENSSTUP00000036217.1"/>
    </source>
</evidence>
<dbReference type="UniPathway" id="UPA00199"/>
<comment type="similarity">
    <text evidence="2">Belongs to the fatty acid desaturase CarF family.</text>
</comment>
<dbReference type="AlphaFoldDB" id="A0A673YP57"/>
<sequence length="319" mass="36458">MPVQTGGMEGRIAVAAPVLMSEREIQHRSMAEEDPNGNEHGSAARSTAPRWGPQHAGARQLATLYSPGKRLQEWISVVLCLSLFIINLSFLLLNFSTVHIYKIIFGILMGIVMADFASGMVHWGADTWGSVDIPVLGKAFIRPFREHHIDPTAITRHDFIETNGDNCMLTILPLAHMAYKFLTYQPDALAETYPWQCFVFALAVFVTLTNQIHKWSHSYFGLPRWVTLLQDCHLVLPRKHHRIHHVSPHETYYCITTGSKDPLRASVSAAAWNTVWRGAWWLNYPLDKVGFWRRMERLIERGTGHTPRSDDMEWTKKME</sequence>
<dbReference type="GO" id="GO:0006631">
    <property type="term" value="P:fatty acid metabolic process"/>
    <property type="evidence" value="ECO:0007669"/>
    <property type="project" value="UniProtKB-UniPathway"/>
</dbReference>
<evidence type="ECO:0000256" key="2">
    <source>
        <dbReference type="ARBA" id="ARBA00007620"/>
    </source>
</evidence>
<evidence type="ECO:0000259" key="8">
    <source>
        <dbReference type="Pfam" id="PF10520"/>
    </source>
</evidence>
<feature type="domain" description="Lipid desaturase" evidence="8">
    <location>
        <begin position="281"/>
        <end position="310"/>
    </location>
</feature>
<organism evidence="9 10">
    <name type="scientific">Salmo trutta</name>
    <name type="common">Brown trout</name>
    <dbReference type="NCBI Taxonomy" id="8032"/>
    <lineage>
        <taxon>Eukaryota</taxon>
        <taxon>Metazoa</taxon>
        <taxon>Chordata</taxon>
        <taxon>Craniata</taxon>
        <taxon>Vertebrata</taxon>
        <taxon>Euteleostomi</taxon>
        <taxon>Actinopterygii</taxon>
        <taxon>Neopterygii</taxon>
        <taxon>Teleostei</taxon>
        <taxon>Protacanthopterygii</taxon>
        <taxon>Salmoniformes</taxon>
        <taxon>Salmonidae</taxon>
        <taxon>Salmoninae</taxon>
        <taxon>Salmo</taxon>
    </lineage>
</organism>
<protein>
    <submittedName>
        <fullName evidence="9">Si:ch211-212o1.2</fullName>
    </submittedName>
</protein>
<name>A0A673YP57_SALTR</name>
<evidence type="ECO:0000256" key="4">
    <source>
        <dbReference type="ARBA" id="ARBA00022989"/>
    </source>
</evidence>
<feature type="transmembrane region" description="Helical" evidence="7">
    <location>
        <begin position="74"/>
        <end position="93"/>
    </location>
</feature>
<feature type="region of interest" description="Disordered" evidence="6">
    <location>
        <begin position="30"/>
        <end position="53"/>
    </location>
</feature>
<keyword evidence="5 7" id="KW-0472">Membrane</keyword>
<accession>A0A673YP57</accession>
<evidence type="ECO:0000313" key="10">
    <source>
        <dbReference type="Proteomes" id="UP000472277"/>
    </source>
</evidence>